<dbReference type="PRINTS" id="PR00081">
    <property type="entry name" value="GDHRDH"/>
</dbReference>
<dbReference type="EMBL" id="JBHLTC010000012">
    <property type="protein sequence ID" value="MFC0624675.1"/>
    <property type="molecule type" value="Genomic_DNA"/>
</dbReference>
<keyword evidence="2 4" id="KW-0560">Oxidoreductase</keyword>
<evidence type="ECO:0000313" key="4">
    <source>
        <dbReference type="EMBL" id="MFC0624675.1"/>
    </source>
</evidence>
<dbReference type="InterPro" id="IPR036291">
    <property type="entry name" value="NAD(P)-bd_dom_sf"/>
</dbReference>
<accession>A0ABV6QJ59</accession>
<gene>
    <name evidence="4" type="ORF">ACFFGN_11425</name>
</gene>
<dbReference type="InterPro" id="IPR020904">
    <property type="entry name" value="Sc_DH/Rdtase_CS"/>
</dbReference>
<sequence length="316" mass="33083">MARVVLITGASSGIGRATAQAFAAEGANLVLASRSPDGLAAVEAETKALAGEVLTVPTDVADAEQVEALFEEAVRRFGRVDAVVHAAAVLAYGRFEDLPAQVFDQVIRINLGGTANVSREALKAFRDSGGGRLVLVGSLLGMIALPTMGAYTTSKWAIHGLAHTLRIEARQTPGVHVSLVWPGSVNTPIYHQAASFLDRANRALPPVDPPEKVARAIVKTVHRPRRSVSVGPVNHLVAQLFASLPGVYDAVAGPVIRGGGTTKEPVLPNHGNVFEPKPEGEAVHGKWGRHWLRGIALAGAAGLAGAAATAYRRTNR</sequence>
<organism evidence="4 5">
    <name type="scientific">Kribbella deserti</name>
    <dbReference type="NCBI Taxonomy" id="1926257"/>
    <lineage>
        <taxon>Bacteria</taxon>
        <taxon>Bacillati</taxon>
        <taxon>Actinomycetota</taxon>
        <taxon>Actinomycetes</taxon>
        <taxon>Propionibacteriales</taxon>
        <taxon>Kribbellaceae</taxon>
        <taxon>Kribbella</taxon>
    </lineage>
</organism>
<dbReference type="PANTHER" id="PTHR44196">
    <property type="entry name" value="DEHYDROGENASE/REDUCTASE SDR FAMILY MEMBER 7B"/>
    <property type="match status" value="1"/>
</dbReference>
<dbReference type="SUPFAM" id="SSF51735">
    <property type="entry name" value="NAD(P)-binding Rossmann-fold domains"/>
    <property type="match status" value="1"/>
</dbReference>
<dbReference type="GO" id="GO:0016491">
    <property type="term" value="F:oxidoreductase activity"/>
    <property type="evidence" value="ECO:0007669"/>
    <property type="project" value="UniProtKB-KW"/>
</dbReference>
<protein>
    <submittedName>
        <fullName evidence="4">SDR family NAD(P)-dependent oxidoreductase</fullName>
        <ecNumber evidence="4">1.-.-.-</ecNumber>
    </submittedName>
</protein>
<feature type="domain" description="Ketoreductase" evidence="3">
    <location>
        <begin position="3"/>
        <end position="188"/>
    </location>
</feature>
<comment type="similarity">
    <text evidence="1">Belongs to the short-chain dehydrogenases/reductases (SDR) family.</text>
</comment>
<proteinExistence type="inferred from homology"/>
<evidence type="ECO:0000256" key="1">
    <source>
        <dbReference type="ARBA" id="ARBA00006484"/>
    </source>
</evidence>
<dbReference type="EC" id="1.-.-.-" evidence="4"/>
<dbReference type="SMART" id="SM00822">
    <property type="entry name" value="PKS_KR"/>
    <property type="match status" value="1"/>
</dbReference>
<dbReference type="Gene3D" id="3.40.50.720">
    <property type="entry name" value="NAD(P)-binding Rossmann-like Domain"/>
    <property type="match status" value="1"/>
</dbReference>
<evidence type="ECO:0000259" key="3">
    <source>
        <dbReference type="SMART" id="SM00822"/>
    </source>
</evidence>
<dbReference type="InterPro" id="IPR057326">
    <property type="entry name" value="KR_dom"/>
</dbReference>
<keyword evidence="5" id="KW-1185">Reference proteome</keyword>
<dbReference type="Pfam" id="PF00106">
    <property type="entry name" value="adh_short"/>
    <property type="match status" value="1"/>
</dbReference>
<dbReference type="PANTHER" id="PTHR44196:SF1">
    <property type="entry name" value="DEHYDROGENASE_REDUCTASE SDR FAMILY MEMBER 7B"/>
    <property type="match status" value="1"/>
</dbReference>
<evidence type="ECO:0000313" key="5">
    <source>
        <dbReference type="Proteomes" id="UP001589890"/>
    </source>
</evidence>
<dbReference type="Proteomes" id="UP001589890">
    <property type="component" value="Unassembled WGS sequence"/>
</dbReference>
<name>A0ABV6QJ59_9ACTN</name>
<evidence type="ECO:0000256" key="2">
    <source>
        <dbReference type="ARBA" id="ARBA00023002"/>
    </source>
</evidence>
<dbReference type="InterPro" id="IPR002347">
    <property type="entry name" value="SDR_fam"/>
</dbReference>
<comment type="caution">
    <text evidence="4">The sequence shown here is derived from an EMBL/GenBank/DDBJ whole genome shotgun (WGS) entry which is preliminary data.</text>
</comment>
<dbReference type="RefSeq" id="WP_380046285.1">
    <property type="nucleotide sequence ID" value="NZ_JBHLTC010000012.1"/>
</dbReference>
<dbReference type="PROSITE" id="PS00061">
    <property type="entry name" value="ADH_SHORT"/>
    <property type="match status" value="1"/>
</dbReference>
<reference evidence="4 5" key="1">
    <citation type="submission" date="2024-09" db="EMBL/GenBank/DDBJ databases">
        <authorList>
            <person name="Sun Q."/>
            <person name="Mori K."/>
        </authorList>
    </citation>
    <scope>NUCLEOTIDE SEQUENCE [LARGE SCALE GENOMIC DNA]</scope>
    <source>
        <strain evidence="4 5">CGMCC 1.15906</strain>
    </source>
</reference>